<evidence type="ECO:0000313" key="2">
    <source>
        <dbReference type="EMBL" id="QHT05257.1"/>
    </source>
</evidence>
<keyword evidence="1" id="KW-1133">Transmembrane helix</keyword>
<feature type="transmembrane region" description="Helical" evidence="1">
    <location>
        <begin position="134"/>
        <end position="156"/>
    </location>
</feature>
<accession>A0A6C0CM07</accession>
<organism evidence="2">
    <name type="scientific">viral metagenome</name>
    <dbReference type="NCBI Taxonomy" id="1070528"/>
    <lineage>
        <taxon>unclassified sequences</taxon>
        <taxon>metagenomes</taxon>
        <taxon>organismal metagenomes</taxon>
    </lineage>
</organism>
<feature type="transmembrane region" description="Helical" evidence="1">
    <location>
        <begin position="12"/>
        <end position="30"/>
    </location>
</feature>
<evidence type="ECO:0000256" key="1">
    <source>
        <dbReference type="SAM" id="Phobius"/>
    </source>
</evidence>
<feature type="transmembrane region" description="Helical" evidence="1">
    <location>
        <begin position="110"/>
        <end position="128"/>
    </location>
</feature>
<keyword evidence="1" id="KW-0472">Membrane</keyword>
<protein>
    <submittedName>
        <fullName evidence="2">Uncharacterized protein</fullName>
    </submittedName>
</protein>
<proteinExistence type="predicted"/>
<feature type="transmembrane region" description="Helical" evidence="1">
    <location>
        <begin position="37"/>
        <end position="57"/>
    </location>
</feature>
<dbReference type="EMBL" id="MN739451">
    <property type="protein sequence ID" value="QHT05257.1"/>
    <property type="molecule type" value="Genomic_DNA"/>
</dbReference>
<keyword evidence="1" id="KW-0812">Transmembrane</keyword>
<dbReference type="AlphaFoldDB" id="A0A6C0CM07"/>
<name>A0A6C0CM07_9ZZZZ</name>
<sequence>MELNLSSLLYLFFRLAPFILVCFFVLGSIINSELKGFVYLIGLVFACFVSSQIIGFIGETTENQISPVCNLFTINGFFANMTPISMVVLTYTFFYLVYPIGKYHLEIDNVMLLIFFPILILGEAYWIISKGCFSILNTFLAVIFGGGLGVLWAYIIDKTNLRGLQYFNIGSNREKCTRPSKQRFRCVTYKEGKPQEFITTSGTS</sequence>
<feature type="transmembrane region" description="Helical" evidence="1">
    <location>
        <begin position="77"/>
        <end position="98"/>
    </location>
</feature>
<reference evidence="2" key="1">
    <citation type="journal article" date="2020" name="Nature">
        <title>Giant virus diversity and host interactions through global metagenomics.</title>
        <authorList>
            <person name="Schulz F."/>
            <person name="Roux S."/>
            <person name="Paez-Espino D."/>
            <person name="Jungbluth S."/>
            <person name="Walsh D.A."/>
            <person name="Denef V.J."/>
            <person name="McMahon K.D."/>
            <person name="Konstantinidis K.T."/>
            <person name="Eloe-Fadrosh E.A."/>
            <person name="Kyrpides N.C."/>
            <person name="Woyke T."/>
        </authorList>
    </citation>
    <scope>NUCLEOTIDE SEQUENCE</scope>
    <source>
        <strain evidence="2">GVMAG-M-3300021375-17</strain>
    </source>
</reference>